<reference evidence="1 2" key="2">
    <citation type="journal article" date="2022" name="Mol. Ecol. Resour.">
        <title>The genomes of chicory, endive, great burdock and yacon provide insights into Asteraceae paleo-polyploidization history and plant inulin production.</title>
        <authorList>
            <person name="Fan W."/>
            <person name="Wang S."/>
            <person name="Wang H."/>
            <person name="Wang A."/>
            <person name="Jiang F."/>
            <person name="Liu H."/>
            <person name="Zhao H."/>
            <person name="Xu D."/>
            <person name="Zhang Y."/>
        </authorList>
    </citation>
    <scope>NUCLEOTIDE SEQUENCE [LARGE SCALE GENOMIC DNA]</scope>
    <source>
        <strain evidence="2">cv. Punajuju</strain>
        <tissue evidence="1">Leaves</tissue>
    </source>
</reference>
<gene>
    <name evidence="1" type="ORF">L2E82_16578</name>
</gene>
<organism evidence="1 2">
    <name type="scientific">Cichorium intybus</name>
    <name type="common">Chicory</name>
    <dbReference type="NCBI Taxonomy" id="13427"/>
    <lineage>
        <taxon>Eukaryota</taxon>
        <taxon>Viridiplantae</taxon>
        <taxon>Streptophyta</taxon>
        <taxon>Embryophyta</taxon>
        <taxon>Tracheophyta</taxon>
        <taxon>Spermatophyta</taxon>
        <taxon>Magnoliopsida</taxon>
        <taxon>eudicotyledons</taxon>
        <taxon>Gunneridae</taxon>
        <taxon>Pentapetalae</taxon>
        <taxon>asterids</taxon>
        <taxon>campanulids</taxon>
        <taxon>Asterales</taxon>
        <taxon>Asteraceae</taxon>
        <taxon>Cichorioideae</taxon>
        <taxon>Cichorieae</taxon>
        <taxon>Cichoriinae</taxon>
        <taxon>Cichorium</taxon>
    </lineage>
</organism>
<dbReference type="Proteomes" id="UP001055811">
    <property type="component" value="Linkage Group LG03"/>
</dbReference>
<comment type="caution">
    <text evidence="1">The sequence shown here is derived from an EMBL/GenBank/DDBJ whole genome shotgun (WGS) entry which is preliminary data.</text>
</comment>
<name>A0ACB9F5Z2_CICIN</name>
<evidence type="ECO:0000313" key="1">
    <source>
        <dbReference type="EMBL" id="KAI3766515.1"/>
    </source>
</evidence>
<accession>A0ACB9F5Z2</accession>
<protein>
    <submittedName>
        <fullName evidence="1">Uncharacterized protein</fullName>
    </submittedName>
</protein>
<reference evidence="2" key="1">
    <citation type="journal article" date="2022" name="Mol. Ecol. Resour.">
        <title>The genomes of chicory, endive, great burdock and yacon provide insights into Asteraceae palaeo-polyploidization history and plant inulin production.</title>
        <authorList>
            <person name="Fan W."/>
            <person name="Wang S."/>
            <person name="Wang H."/>
            <person name="Wang A."/>
            <person name="Jiang F."/>
            <person name="Liu H."/>
            <person name="Zhao H."/>
            <person name="Xu D."/>
            <person name="Zhang Y."/>
        </authorList>
    </citation>
    <scope>NUCLEOTIDE SEQUENCE [LARGE SCALE GENOMIC DNA]</scope>
    <source>
        <strain evidence="2">cv. Punajuju</strain>
    </source>
</reference>
<sequence length="346" mass="38724">MQKYPTATTGRNKMAPGKFFRTVELPEQKPDGDGGLFPAVLSPIALNTDVASELTLSDFEEAIKAHKPWLESLLQKRGAILFRGFPVNTTSDFNDVVEAFGFPEAFYVGGRAPRTQVFGRVYTTNEAPPDKTIPFHHEMAYVPDYPSKLFFFCEVEPGAGGETPIVLSHIIYDKMKEKHPEFVAKLEEHGLIYTKIMTDDNQQHSFTGSGWKSAYMTDDKKVAEERAAKQGTKLEWMGDSVKTITVMPGVRIDKGSQRKTWFNSLANSYGGPANPELYDENRSIEFGNGEPLSDAAMADCLRILEEECVAVPWKKGDVMLVNNLMVLHSRRPLLKPPRRVLVSLCK</sequence>
<evidence type="ECO:0000313" key="2">
    <source>
        <dbReference type="Proteomes" id="UP001055811"/>
    </source>
</evidence>
<keyword evidence="2" id="KW-1185">Reference proteome</keyword>
<proteinExistence type="predicted"/>
<dbReference type="EMBL" id="CM042011">
    <property type="protein sequence ID" value="KAI3766515.1"/>
    <property type="molecule type" value="Genomic_DNA"/>
</dbReference>